<comment type="caution">
    <text evidence="1">The sequence shown here is derived from an EMBL/GenBank/DDBJ whole genome shotgun (WGS) entry which is preliminary data.</text>
</comment>
<organism evidence="1 2">
    <name type="scientific">Dietzia maris</name>
    <dbReference type="NCBI Taxonomy" id="37915"/>
    <lineage>
        <taxon>Bacteria</taxon>
        <taxon>Bacillati</taxon>
        <taxon>Actinomycetota</taxon>
        <taxon>Actinomycetes</taxon>
        <taxon>Mycobacteriales</taxon>
        <taxon>Dietziaceae</taxon>
        <taxon>Dietzia</taxon>
    </lineage>
</organism>
<reference evidence="1" key="1">
    <citation type="submission" date="2023-10" db="EMBL/GenBank/DDBJ databases">
        <title>Development of a sustainable strategy for remediation of hydrocarbon-contaminated territories based on the waste exchange concept.</title>
        <authorList>
            <person name="Krivoruchko A."/>
        </authorList>
    </citation>
    <scope>NUCLEOTIDE SEQUENCE</scope>
    <source>
        <strain evidence="1">IEGM 1175</strain>
    </source>
</reference>
<dbReference type="Gene3D" id="2.60.40.420">
    <property type="entry name" value="Cupredoxins - blue copper proteins"/>
    <property type="match status" value="1"/>
</dbReference>
<protein>
    <recommendedName>
        <fullName evidence="3">Copper-binding protein</fullName>
    </recommendedName>
</protein>
<dbReference type="PROSITE" id="PS51257">
    <property type="entry name" value="PROKAR_LIPOPROTEIN"/>
    <property type="match status" value="1"/>
</dbReference>
<evidence type="ECO:0008006" key="3">
    <source>
        <dbReference type="Google" id="ProtNLM"/>
    </source>
</evidence>
<dbReference type="InterPro" id="IPR008972">
    <property type="entry name" value="Cupredoxin"/>
</dbReference>
<sequence>MRPVTRRGRAGTSPNPVLASVAAVALLVTGCGSPPEPARVTVRNVAFDPRELHVVAGDEVAWFFDDGGTYHDVVVEGLDGNAGFRAEGEHRMVFPEPGIYRVTCSIHPQMVGSVVVRPPA</sequence>
<gene>
    <name evidence="1" type="ORF">R3P82_01300</name>
</gene>
<dbReference type="AlphaFoldDB" id="A0AAE4QW63"/>
<dbReference type="RefSeq" id="WP_067717836.1">
    <property type="nucleotide sequence ID" value="NZ_JALXXI010000099.1"/>
</dbReference>
<evidence type="ECO:0000313" key="2">
    <source>
        <dbReference type="Proteomes" id="UP001185873"/>
    </source>
</evidence>
<proteinExistence type="predicted"/>
<dbReference type="SUPFAM" id="SSF49503">
    <property type="entry name" value="Cupredoxins"/>
    <property type="match status" value="1"/>
</dbReference>
<dbReference type="EMBL" id="JAWLKJ010000001">
    <property type="protein sequence ID" value="MDV6297744.1"/>
    <property type="molecule type" value="Genomic_DNA"/>
</dbReference>
<name>A0AAE4QW63_9ACTN</name>
<accession>A0AAE4QW63</accession>
<evidence type="ECO:0000313" key="1">
    <source>
        <dbReference type="EMBL" id="MDV6297744.1"/>
    </source>
</evidence>
<dbReference type="Proteomes" id="UP001185873">
    <property type="component" value="Unassembled WGS sequence"/>
</dbReference>